<dbReference type="GO" id="GO:0005886">
    <property type="term" value="C:plasma membrane"/>
    <property type="evidence" value="ECO:0007669"/>
    <property type="project" value="UniProtKB-SubCell"/>
</dbReference>
<keyword evidence="3 6" id="KW-0812">Transmembrane</keyword>
<dbReference type="InterPro" id="IPR054321">
    <property type="entry name" value="PspC-rel_TM"/>
</dbReference>
<organism evidence="9 10">
    <name type="scientific">Myroides phaeus</name>
    <dbReference type="NCBI Taxonomy" id="702745"/>
    <lineage>
        <taxon>Bacteria</taxon>
        <taxon>Pseudomonadati</taxon>
        <taxon>Bacteroidota</taxon>
        <taxon>Flavobacteriia</taxon>
        <taxon>Flavobacteriales</taxon>
        <taxon>Flavobacteriaceae</taxon>
        <taxon>Myroides</taxon>
    </lineage>
</organism>
<evidence type="ECO:0000259" key="8">
    <source>
        <dbReference type="Pfam" id="PF22571"/>
    </source>
</evidence>
<feature type="transmembrane region" description="Helical" evidence="6">
    <location>
        <begin position="301"/>
        <end position="324"/>
    </location>
</feature>
<evidence type="ECO:0000256" key="6">
    <source>
        <dbReference type="SAM" id="Phobius"/>
    </source>
</evidence>
<protein>
    <submittedName>
        <fullName evidence="9">Phage shock protein PspC (Stress-responsive transcriptional regulator)</fullName>
    </submittedName>
</protein>
<feature type="transmembrane region" description="Helical" evidence="6">
    <location>
        <begin position="218"/>
        <end position="244"/>
    </location>
</feature>
<dbReference type="PANTHER" id="PTHR33885:SF3">
    <property type="entry name" value="PHAGE SHOCK PROTEIN C"/>
    <property type="match status" value="1"/>
</dbReference>
<comment type="subcellular location">
    <subcellularLocation>
        <location evidence="1">Cell membrane</location>
        <topology evidence="1">Single-pass membrane protein</topology>
    </subcellularLocation>
</comment>
<dbReference type="InterPro" id="IPR052027">
    <property type="entry name" value="PspC"/>
</dbReference>
<keyword evidence="10" id="KW-1185">Reference proteome</keyword>
<feature type="transmembrane region" description="Helical" evidence="6">
    <location>
        <begin position="272"/>
        <end position="294"/>
    </location>
</feature>
<evidence type="ECO:0000256" key="5">
    <source>
        <dbReference type="ARBA" id="ARBA00023136"/>
    </source>
</evidence>
<dbReference type="Proteomes" id="UP000243588">
    <property type="component" value="Unassembled WGS sequence"/>
</dbReference>
<sequence>MNKTLTVNIGGLVFHIDENAYHKLDRYLQAIRRTFAQEEQDEIIHDIEIRIAELFNEKITDTNQVITESNVEEVINIMGKPEDYILDDEETIKTEYIYTGQKKLYRDTDRGVIGGVLAGLGHYFKIDVVWIRILFAFLLVFYGTGVLLYLILWIIIPAARTTSQRLEMEREPINIETIERKVKENVSYVTNKINDIDYDNIKRQTQVAGEKSGKWIRYIFGIGFIAFSAINLLTIIIAAIGVWVNKDYILAETAAEGVPFFLFSEANYGRTIALAFMLVTLPFIGLLIIGLRLIYTNIKYVAATIISLIIIWFITLGLFAIPFANAKNWEDLGNQMDRQRVERQTNFTFYDTDSLNIKFVDAAYFNSNRTTTDGFEVIDTANTLPIEIELLPSFQDEIYGKVSGTNFAEARYTKKGRQSELVYSNEIQAIQFEQKDNVLLIASSFNNNKTSEAKLKYSIYIPQGKSVYINEVVKAALIDQQQVNEANHWYKMQEDQTLTCVDCSL</sequence>
<dbReference type="EMBL" id="FNDQ01000014">
    <property type="protein sequence ID" value="SDH76405.1"/>
    <property type="molecule type" value="Genomic_DNA"/>
</dbReference>
<dbReference type="RefSeq" id="WP_090409092.1">
    <property type="nucleotide sequence ID" value="NZ_FNDQ01000014.1"/>
</dbReference>
<evidence type="ECO:0000259" key="7">
    <source>
        <dbReference type="Pfam" id="PF04024"/>
    </source>
</evidence>
<keyword evidence="5 6" id="KW-0472">Membrane</keyword>
<feature type="domain" description="PspC-related transmembrane region" evidence="8">
    <location>
        <begin position="213"/>
        <end position="325"/>
    </location>
</feature>
<dbReference type="Pfam" id="PF22571">
    <property type="entry name" value="LiaI-LiaF-TM_PspC"/>
    <property type="match status" value="1"/>
</dbReference>
<keyword evidence="2" id="KW-1003">Cell membrane</keyword>
<accession>A0A1G8F2N8</accession>
<dbReference type="PANTHER" id="PTHR33885">
    <property type="entry name" value="PHAGE SHOCK PROTEIN C"/>
    <property type="match status" value="1"/>
</dbReference>
<evidence type="ECO:0000313" key="10">
    <source>
        <dbReference type="Proteomes" id="UP000243588"/>
    </source>
</evidence>
<evidence type="ECO:0000256" key="2">
    <source>
        <dbReference type="ARBA" id="ARBA00022475"/>
    </source>
</evidence>
<gene>
    <name evidence="9" type="ORF">SAMN05421818_11412</name>
</gene>
<evidence type="ECO:0000256" key="1">
    <source>
        <dbReference type="ARBA" id="ARBA00004162"/>
    </source>
</evidence>
<reference evidence="10" key="1">
    <citation type="submission" date="2016-10" db="EMBL/GenBank/DDBJ databases">
        <authorList>
            <person name="Varghese N."/>
            <person name="Submissions S."/>
        </authorList>
    </citation>
    <scope>NUCLEOTIDE SEQUENCE [LARGE SCALE GENOMIC DNA]</scope>
    <source>
        <strain evidence="10">DSM 23313</strain>
    </source>
</reference>
<dbReference type="STRING" id="702745.SAMN05421818_11412"/>
<evidence type="ECO:0000313" key="9">
    <source>
        <dbReference type="EMBL" id="SDH76405.1"/>
    </source>
</evidence>
<feature type="domain" description="Phage shock protein PspC N-terminal" evidence="7">
    <location>
        <begin position="102"/>
        <end position="158"/>
    </location>
</feature>
<evidence type="ECO:0000256" key="3">
    <source>
        <dbReference type="ARBA" id="ARBA00022692"/>
    </source>
</evidence>
<dbReference type="Pfam" id="PF04024">
    <property type="entry name" value="PspC"/>
    <property type="match status" value="1"/>
</dbReference>
<evidence type="ECO:0000256" key="4">
    <source>
        <dbReference type="ARBA" id="ARBA00022989"/>
    </source>
</evidence>
<dbReference type="AlphaFoldDB" id="A0A1G8F2N8"/>
<feature type="transmembrane region" description="Helical" evidence="6">
    <location>
        <begin position="129"/>
        <end position="156"/>
    </location>
</feature>
<keyword evidence="4 6" id="KW-1133">Transmembrane helix</keyword>
<proteinExistence type="predicted"/>
<dbReference type="InterPro" id="IPR007168">
    <property type="entry name" value="Phageshock_PspC_N"/>
</dbReference>
<name>A0A1G8F2N8_9FLAO</name>